<name>A0ABY6QNT6_9ACTN</name>
<proteinExistence type="predicted"/>
<feature type="domain" description="Nephrocystin 3-like N-terminal" evidence="2">
    <location>
        <begin position="81"/>
        <end position="198"/>
    </location>
</feature>
<organism evidence="3 4">
    <name type="scientific">Streptomyces tanashiensis</name>
    <dbReference type="NCBI Taxonomy" id="67367"/>
    <lineage>
        <taxon>Bacteria</taxon>
        <taxon>Bacillati</taxon>
        <taxon>Actinomycetota</taxon>
        <taxon>Actinomycetes</taxon>
        <taxon>Kitasatosporales</taxon>
        <taxon>Streptomycetaceae</taxon>
        <taxon>Streptomyces</taxon>
    </lineage>
</organism>
<evidence type="ECO:0000313" key="3">
    <source>
        <dbReference type="EMBL" id="UZX19463.1"/>
    </source>
</evidence>
<sequence>MGRDSIRVQASGERAVGAGGDVYAAATGDHGSATYIHSQVNNFGSGVTAVPVDEAVRDPRTVFDNVLGGGFTGRRWVIDRIDEFIDSRRSGYLWIEADAGMGKSALAAHLVRERGWFGHFVRYTRGETVRVALQNLAGQLIRHYELWDLAPEGQLPERRFTPEGFVAVLDRAAEAQHARDENGRIVLVVDGADEADRQPGSLPWGLPRLLPPGVFVIGTYRTGSPPENSDPSSGLLRIDAHDERNRSDLIAYLEVRTREDGMEARLAEVGVTVAEFISQVAARSGGVWIYVRYVLEAMWLDRPSSGGLDDLPYGLWSYYASHLRDWRGDEHWRDGLLPVLATLAAAGEPLSAETLAALAGAPEDLTREWCQSRLRPFLSTTAGTPRRFEIYHASLREILTGATPALAAARPDEQLSWAEVLGPATTAAHARIGDWYLTRFGGLDGDLEILAGDPALAEDDDGYALRHLTGHLAQAGRWADLHRMLRAERPAGQGRQVNVWFAAHDRADTLDAYLDDITRARDECRRRTDRALADHRPAAALAEEIHYTLVASSLTSLTDKVPAALLHHLVAQHIWRLPRALAFARRLTSHQTRAHALSSLIPLMPAEGQREAIEAALHAVSGVASDHFRGRELVRMVASMPAGHWPAVAGEVRGIAAGLENPQARAGTFTDLVQYVPPADHVGMVRSAQLAAERISHPAARAQALTGVIEWLPQHLRADAVERAWRAVVSIPDDRYGSWARAMAELLEHLPAGSRSLLAVSVLSAAHRLRDSSRVRALRLVARHLPAARGQEVLARALNDATAIVNKNARVRELADLAPSLPPGQREKVMDIVLREAAGAVTDPDTLLDRTRLLQHLPAEHLPTVLEQLVEELDKPGSSYARAQMLPELLDLLSPEHRRAATERLLAEAGAIDQRHLDAGAVTDLIGHTAPSHQLDLAGRVVAVMAGVDSGYLQVRTLKALMENVSPEHRRAVAEMCLDAAESISSPSSRVETLAAAARHLPEQRRESLLDQVLDMIDAITDVPLRSYALGRLLSSQALFWGDLREGRTRELLEGTLADAIALPDGYDRAGSLARLLASLPEERRNALADQALEAISDERTPGLLLIDPSLFDRMVLLGIEDPGLLETTAEAGVLRRRGTMRRRARFRADLVPYLSAERRRTILRRAWCEADGIPWPEDRAKLLDKLRTVMDRESVAAPRLFATGPVYELEHPERSLEKALSAPPEWRAERLLKVIDRLPAERRTAVAEQAWDASAAMTDVLKRAEVVVKLIPHLPGRLLAPVLAFVTVQHHPFGVPELVGRAGETIAIDTPTSYVAFLRAATQRLSRSDHLFVLRNAAPVLARLGGPDVIRRISDSVLVVGRWWP</sequence>
<dbReference type="InterPro" id="IPR027417">
    <property type="entry name" value="P-loop_NTPase"/>
</dbReference>
<dbReference type="EMBL" id="CP084204">
    <property type="protein sequence ID" value="UZX19463.1"/>
    <property type="molecule type" value="Genomic_DNA"/>
</dbReference>
<dbReference type="GO" id="GO:0005524">
    <property type="term" value="F:ATP binding"/>
    <property type="evidence" value="ECO:0007669"/>
    <property type="project" value="UniProtKB-KW"/>
</dbReference>
<dbReference type="Proteomes" id="UP001164506">
    <property type="component" value="Chromosome"/>
</dbReference>
<evidence type="ECO:0000259" key="2">
    <source>
        <dbReference type="Pfam" id="PF24883"/>
    </source>
</evidence>
<dbReference type="RefSeq" id="WP_267257902.1">
    <property type="nucleotide sequence ID" value="NZ_CP084204.1"/>
</dbReference>
<keyword evidence="3" id="KW-0067">ATP-binding</keyword>
<evidence type="ECO:0000256" key="1">
    <source>
        <dbReference type="ARBA" id="ARBA00022737"/>
    </source>
</evidence>
<dbReference type="Pfam" id="PF24883">
    <property type="entry name" value="NPHP3_N"/>
    <property type="match status" value="1"/>
</dbReference>
<accession>A0ABY6QNT6</accession>
<dbReference type="PANTHER" id="PTHR10039">
    <property type="entry name" value="AMELOGENIN"/>
    <property type="match status" value="1"/>
</dbReference>
<protein>
    <submittedName>
        <fullName evidence="3">ATP-binding protein</fullName>
    </submittedName>
</protein>
<keyword evidence="4" id="KW-1185">Reference proteome</keyword>
<keyword evidence="3" id="KW-0547">Nucleotide-binding</keyword>
<reference evidence="3" key="1">
    <citation type="submission" date="2021-09" db="EMBL/GenBank/DDBJ databases">
        <title>Complete genome sequence and metabolic characterization of Streptomyces tanashiensis DSM 731 the producer of antibacterial Kalafungin and diverse secondary metabolites.</title>
        <authorList>
            <person name="Abbasi M.N."/>
            <person name="Anwar M.N."/>
            <person name="Alam K."/>
            <person name="Shoaib M."/>
            <person name="Lin Z."/>
            <person name="Hayat M."/>
            <person name="Ali M.I."/>
            <person name="Malik H.M.T."/>
            <person name="Ahmed I."/>
            <person name="Li A."/>
            <person name="Hailong Wang H."/>
            <person name="Zhang Y."/>
        </authorList>
    </citation>
    <scope>NUCLEOTIDE SEQUENCE</scope>
    <source>
        <strain evidence="3">Kala</strain>
    </source>
</reference>
<dbReference type="PANTHER" id="PTHR10039:SF14">
    <property type="entry name" value="NACHT DOMAIN-CONTAINING PROTEIN"/>
    <property type="match status" value="1"/>
</dbReference>
<dbReference type="GeneID" id="95598043"/>
<dbReference type="InterPro" id="IPR056884">
    <property type="entry name" value="NPHP3-like_N"/>
</dbReference>
<gene>
    <name evidence="3" type="ORF">LDH80_01335</name>
</gene>
<dbReference type="SUPFAM" id="SSF52540">
    <property type="entry name" value="P-loop containing nucleoside triphosphate hydrolases"/>
    <property type="match status" value="1"/>
</dbReference>
<keyword evidence="1" id="KW-0677">Repeat</keyword>
<evidence type="ECO:0000313" key="4">
    <source>
        <dbReference type="Proteomes" id="UP001164506"/>
    </source>
</evidence>